<dbReference type="STRING" id="592010.GCWU000182_000215"/>
<keyword evidence="3 4" id="KW-0658">Purine biosynthesis</keyword>
<accession>W1Q5I7</accession>
<dbReference type="EMBL" id="ACIN03000001">
    <property type="protein sequence ID" value="ESK66525.1"/>
    <property type="molecule type" value="Genomic_DNA"/>
</dbReference>
<dbReference type="CDD" id="cd08645">
    <property type="entry name" value="FMT_core_GART"/>
    <property type="match status" value="1"/>
</dbReference>
<dbReference type="HAMAP" id="MF_01930">
    <property type="entry name" value="PurN"/>
    <property type="match status" value="1"/>
</dbReference>
<dbReference type="OrthoDB" id="9806170at2"/>
<keyword evidence="2 4" id="KW-0808">Transferase</keyword>
<gene>
    <name evidence="4" type="primary">purN</name>
    <name evidence="6" type="ORF">GCWU000182_000215</name>
</gene>
<dbReference type="PANTHER" id="PTHR43369:SF2">
    <property type="entry name" value="PHOSPHORIBOSYLGLYCINAMIDE FORMYLTRANSFERASE"/>
    <property type="match status" value="1"/>
</dbReference>
<evidence type="ECO:0000256" key="3">
    <source>
        <dbReference type="ARBA" id="ARBA00022755"/>
    </source>
</evidence>
<comment type="function">
    <text evidence="4">Catalyzes the transfer of a formyl group from 10-formyltetrahydrofolate to 5-phospho-ribosyl-glycinamide (GAR), producing 5-phospho-ribosyl-N-formylglycinamide (FGAR) and tetrahydrofolate.</text>
</comment>
<dbReference type="RefSeq" id="WP_023390873.1">
    <property type="nucleotide sequence ID" value="NZ_KI535340.1"/>
</dbReference>
<feature type="binding site" evidence="4">
    <location>
        <position position="108"/>
    </location>
    <ligand>
        <name>(6R)-10-formyltetrahydrofolate</name>
        <dbReference type="ChEBI" id="CHEBI:195366"/>
    </ligand>
</feature>
<dbReference type="NCBIfam" id="TIGR00639">
    <property type="entry name" value="PurN"/>
    <property type="match status" value="1"/>
</dbReference>
<reference evidence="6" key="1">
    <citation type="submission" date="2013-06" db="EMBL/GenBank/DDBJ databases">
        <authorList>
            <person name="Weinstock G."/>
            <person name="Sodergren E."/>
            <person name="Clifton S."/>
            <person name="Fulton L."/>
            <person name="Fulton B."/>
            <person name="Courtney L."/>
            <person name="Fronick C."/>
            <person name="Harrison M."/>
            <person name="Strong C."/>
            <person name="Farmer C."/>
            <person name="Delahaunty K."/>
            <person name="Markovic C."/>
            <person name="Hall O."/>
            <person name="Minx P."/>
            <person name="Tomlinson C."/>
            <person name="Mitreva M."/>
            <person name="Nelson J."/>
            <person name="Hou S."/>
            <person name="Wollam A."/>
            <person name="Pepin K.H."/>
            <person name="Johnson M."/>
            <person name="Bhonagiri V."/>
            <person name="Nash W.E."/>
            <person name="Warren W."/>
            <person name="Chinwalla A."/>
            <person name="Mardis E.R."/>
            <person name="Wilson R.K."/>
        </authorList>
    </citation>
    <scope>NUCLEOTIDE SEQUENCE [LARGE SCALE GENOMIC DNA]</scope>
    <source>
        <strain evidence="6">ATCC 49176</strain>
    </source>
</reference>
<protein>
    <recommendedName>
        <fullName evidence="4">Phosphoribosylglycinamide formyltransferase</fullName>
        <ecNumber evidence="4">2.1.2.2</ecNumber>
    </recommendedName>
    <alternativeName>
        <fullName evidence="4">5'-phosphoribosylglycinamide transformylase</fullName>
    </alternativeName>
    <alternativeName>
        <fullName evidence="4">GAR transformylase</fullName>
        <shortName evidence="4">GART</shortName>
    </alternativeName>
</protein>
<feature type="binding site" evidence="4">
    <location>
        <begin position="91"/>
        <end position="94"/>
    </location>
    <ligand>
        <name>(6R)-10-formyltetrahydrofolate</name>
        <dbReference type="ChEBI" id="CHEBI:195366"/>
    </ligand>
</feature>
<feature type="active site" description="Proton donor" evidence="4">
    <location>
        <position position="110"/>
    </location>
</feature>
<feature type="binding site" evidence="4">
    <location>
        <begin position="16"/>
        <end position="18"/>
    </location>
    <ligand>
        <name>N(1)-(5-phospho-beta-D-ribosyl)glycinamide</name>
        <dbReference type="ChEBI" id="CHEBI:143788"/>
    </ligand>
</feature>
<evidence type="ECO:0000313" key="7">
    <source>
        <dbReference type="Proteomes" id="UP000019050"/>
    </source>
</evidence>
<name>W1Q5I7_ABIDE</name>
<dbReference type="Gene3D" id="3.40.50.170">
    <property type="entry name" value="Formyl transferase, N-terminal domain"/>
    <property type="match status" value="1"/>
</dbReference>
<dbReference type="AlphaFoldDB" id="W1Q5I7"/>
<evidence type="ECO:0000256" key="4">
    <source>
        <dbReference type="HAMAP-Rule" id="MF_01930"/>
    </source>
</evidence>
<keyword evidence="7" id="KW-1185">Reference proteome</keyword>
<comment type="similarity">
    <text evidence="4">Belongs to the GART family.</text>
</comment>
<organism evidence="6 7">
    <name type="scientific">Abiotrophia defectiva ATCC 49176</name>
    <dbReference type="NCBI Taxonomy" id="592010"/>
    <lineage>
        <taxon>Bacteria</taxon>
        <taxon>Bacillati</taxon>
        <taxon>Bacillota</taxon>
        <taxon>Bacilli</taxon>
        <taxon>Lactobacillales</taxon>
        <taxon>Aerococcaceae</taxon>
        <taxon>Abiotrophia</taxon>
    </lineage>
</organism>
<dbReference type="Pfam" id="PF00551">
    <property type="entry name" value="Formyl_trans_N"/>
    <property type="match status" value="1"/>
</dbReference>
<dbReference type="InterPro" id="IPR036477">
    <property type="entry name" value="Formyl_transf_N_sf"/>
</dbReference>
<dbReference type="PANTHER" id="PTHR43369">
    <property type="entry name" value="PHOSPHORIBOSYLGLYCINAMIDE FORMYLTRANSFERASE"/>
    <property type="match status" value="1"/>
</dbReference>
<feature type="site" description="Raises pKa of active site His" evidence="4">
    <location>
        <position position="146"/>
    </location>
</feature>
<dbReference type="EC" id="2.1.2.2" evidence="4"/>
<comment type="caution">
    <text evidence="6">The sequence shown here is derived from an EMBL/GenBank/DDBJ whole genome shotgun (WGS) entry which is preliminary data.</text>
</comment>
<feature type="domain" description="Formyl transferase N-terminal" evidence="5">
    <location>
        <begin position="6"/>
        <end position="183"/>
    </location>
</feature>
<dbReference type="SUPFAM" id="SSF53328">
    <property type="entry name" value="Formyltransferase"/>
    <property type="match status" value="1"/>
</dbReference>
<dbReference type="GeneID" id="84816380"/>
<dbReference type="Proteomes" id="UP000019050">
    <property type="component" value="Unassembled WGS sequence"/>
</dbReference>
<dbReference type="GO" id="GO:0004644">
    <property type="term" value="F:phosphoribosylglycinamide formyltransferase activity"/>
    <property type="evidence" value="ECO:0007669"/>
    <property type="project" value="UniProtKB-UniRule"/>
</dbReference>
<evidence type="ECO:0000256" key="2">
    <source>
        <dbReference type="ARBA" id="ARBA00022679"/>
    </source>
</evidence>
<proteinExistence type="inferred from homology"/>
<feature type="binding site" evidence="4">
    <location>
        <position position="68"/>
    </location>
    <ligand>
        <name>(6R)-10-formyltetrahydrofolate</name>
        <dbReference type="ChEBI" id="CHEBI:195366"/>
    </ligand>
</feature>
<dbReference type="eggNOG" id="COG0299">
    <property type="taxonomic scope" value="Bacteria"/>
</dbReference>
<evidence type="ECO:0000259" key="5">
    <source>
        <dbReference type="Pfam" id="PF00551"/>
    </source>
</evidence>
<evidence type="ECO:0000313" key="6">
    <source>
        <dbReference type="EMBL" id="ESK66525.1"/>
    </source>
</evidence>
<dbReference type="InterPro" id="IPR004607">
    <property type="entry name" value="GART"/>
</dbReference>
<dbReference type="GO" id="GO:0005829">
    <property type="term" value="C:cytosol"/>
    <property type="evidence" value="ECO:0007669"/>
    <property type="project" value="TreeGrafter"/>
</dbReference>
<evidence type="ECO:0000256" key="1">
    <source>
        <dbReference type="ARBA" id="ARBA00005054"/>
    </source>
</evidence>
<comment type="catalytic activity">
    <reaction evidence="4">
        <text>N(1)-(5-phospho-beta-D-ribosyl)glycinamide + (6R)-10-formyltetrahydrofolate = N(2)-formyl-N(1)-(5-phospho-beta-D-ribosyl)glycinamide + (6S)-5,6,7,8-tetrahydrofolate + H(+)</text>
        <dbReference type="Rhea" id="RHEA:15053"/>
        <dbReference type="ChEBI" id="CHEBI:15378"/>
        <dbReference type="ChEBI" id="CHEBI:57453"/>
        <dbReference type="ChEBI" id="CHEBI:143788"/>
        <dbReference type="ChEBI" id="CHEBI:147286"/>
        <dbReference type="ChEBI" id="CHEBI:195366"/>
        <dbReference type="EC" id="2.1.2.2"/>
    </reaction>
</comment>
<sequence>MTQAKKRVAIFASGTGSNFQALADDDRLKEVMTISKLVCDKPGAPVVAKAQSRGIDCFVFSPKEYASKAEFEAAILEAIEPVDLIILAGYMRIVSPYLLEHYKGPMINLHPSLLPKYKGVDAIGQAYRAGDSEIGISVHYVNEELDSGQVIAQASLQHPRDESLEDLTQRIHDLEHELLPQVVYQLLTQA</sequence>
<dbReference type="GO" id="GO:0006189">
    <property type="term" value="P:'de novo' IMP biosynthetic process"/>
    <property type="evidence" value="ECO:0007669"/>
    <property type="project" value="UniProtKB-UniRule"/>
</dbReference>
<dbReference type="HOGENOM" id="CLU_038395_1_3_9"/>
<comment type="pathway">
    <text evidence="1 4">Purine metabolism; IMP biosynthesis via de novo pathway; N(2)-formyl-N(1)-(5-phospho-D-ribosyl)glycinamide from N(1)-(5-phospho-D-ribosyl)glycinamide (10-formyl THF route): step 1/1.</text>
</comment>
<dbReference type="UniPathway" id="UPA00074">
    <property type="reaction ID" value="UER00126"/>
</dbReference>
<dbReference type="InterPro" id="IPR002376">
    <property type="entry name" value="Formyl_transf_N"/>
</dbReference>